<dbReference type="EMBL" id="JBHSGG010000044">
    <property type="protein sequence ID" value="MFC4729503.1"/>
    <property type="molecule type" value="Genomic_DNA"/>
</dbReference>
<organism evidence="1 2">
    <name type="scientific">Coralloluteibacterium thermophilum</name>
    <dbReference type="NCBI Taxonomy" id="2707049"/>
    <lineage>
        <taxon>Bacteria</taxon>
        <taxon>Pseudomonadati</taxon>
        <taxon>Pseudomonadota</taxon>
        <taxon>Gammaproteobacteria</taxon>
        <taxon>Lysobacterales</taxon>
        <taxon>Lysobacteraceae</taxon>
        <taxon>Coralloluteibacterium</taxon>
    </lineage>
</organism>
<dbReference type="Proteomes" id="UP001595892">
    <property type="component" value="Unassembled WGS sequence"/>
</dbReference>
<accession>A0ABV9NR48</accession>
<reference evidence="2" key="1">
    <citation type="journal article" date="2019" name="Int. J. Syst. Evol. Microbiol.">
        <title>The Global Catalogue of Microorganisms (GCM) 10K type strain sequencing project: providing services to taxonomists for standard genome sequencing and annotation.</title>
        <authorList>
            <consortium name="The Broad Institute Genomics Platform"/>
            <consortium name="The Broad Institute Genome Sequencing Center for Infectious Disease"/>
            <person name="Wu L."/>
            <person name="Ma J."/>
        </authorList>
    </citation>
    <scope>NUCLEOTIDE SEQUENCE [LARGE SCALE GENOMIC DNA]</scope>
    <source>
        <strain evidence="2">CGMCC 1.13574</strain>
    </source>
</reference>
<sequence length="54" mass="6099">MSEQGSKKRARKPKAAAETAERYRVHVAYVGEDGIKQGVRYRLNDEGEFVEASE</sequence>
<evidence type="ECO:0000313" key="1">
    <source>
        <dbReference type="EMBL" id="MFC4729503.1"/>
    </source>
</evidence>
<name>A0ABV9NR48_9GAMM</name>
<comment type="caution">
    <text evidence="1">The sequence shown here is derived from an EMBL/GenBank/DDBJ whole genome shotgun (WGS) entry which is preliminary data.</text>
</comment>
<protein>
    <submittedName>
        <fullName evidence="1">Uncharacterized protein</fullName>
    </submittedName>
</protein>
<keyword evidence="2" id="KW-1185">Reference proteome</keyword>
<gene>
    <name evidence="1" type="ORF">ACFO3Q_15140</name>
</gene>
<evidence type="ECO:0000313" key="2">
    <source>
        <dbReference type="Proteomes" id="UP001595892"/>
    </source>
</evidence>
<proteinExistence type="predicted"/>
<dbReference type="RefSeq" id="WP_377005552.1">
    <property type="nucleotide sequence ID" value="NZ_JBHSGG010000044.1"/>
</dbReference>